<comment type="similarity">
    <text evidence="1">Belongs to the ROK (NagC/XylR) family.</text>
</comment>
<evidence type="ECO:0000313" key="3">
    <source>
        <dbReference type="Proteomes" id="UP000822152"/>
    </source>
</evidence>
<evidence type="ECO:0000256" key="1">
    <source>
        <dbReference type="ARBA" id="ARBA00006479"/>
    </source>
</evidence>
<accession>A0ABX2GKX8</accession>
<dbReference type="PANTHER" id="PTHR18964">
    <property type="entry name" value="ROK (REPRESSOR, ORF, KINASE) FAMILY"/>
    <property type="match status" value="1"/>
</dbReference>
<reference evidence="2 3" key="1">
    <citation type="journal article" date="2020" name="Cell Host Microbe">
        <title>Functional and Genomic Variation between Human-Derived Isolates of Lachnospiraceae Reveals Inter- and Intra-Species Diversity.</title>
        <authorList>
            <person name="Sorbara M.T."/>
            <person name="Littmann E.R."/>
            <person name="Fontana E."/>
            <person name="Moody T.U."/>
            <person name="Kohout C.E."/>
            <person name="Gjonbalaj M."/>
            <person name="Eaton V."/>
            <person name="Seok R."/>
            <person name="Leiner I.M."/>
            <person name="Pamer E.G."/>
        </authorList>
    </citation>
    <scope>NUCLEOTIDE SEQUENCE [LARGE SCALE GENOMIC DNA]</scope>
    <source>
        <strain evidence="2 3">MSK.20.11</strain>
    </source>
</reference>
<dbReference type="SUPFAM" id="SSF53067">
    <property type="entry name" value="Actin-like ATPase domain"/>
    <property type="match status" value="1"/>
</dbReference>
<sequence length="295" mass="32248">MKEYVCIDIGGTAIKAGVLDENARIIEQLNIPTEAMQGGSYVLARVKKIIERYIVLRKITGICISTTGMVDAAQGSIIYANENMPGYMGINLKKEIERTFGILCEVENDVNCAGLAEYWNGAAQKSQSALCMTIGTGIGGCAIVNGRLLRGISYSACEVGYMNINGNRFENQASTTALVKKVAERKKDKISEWNGKRILESAEKNDKICIEAINEMAEILGLGIANICYVLNPEIVVLGGGIMQRESILTDGIRKSVKNNLLPAISSHMRLELAHYHNAAGMTGAWYCFRKAHEF</sequence>
<dbReference type="CDD" id="cd24068">
    <property type="entry name" value="ASKHA_NBD_ROK_FnNanK-like"/>
    <property type="match status" value="1"/>
</dbReference>
<organism evidence="2 3">
    <name type="scientific">Blautia wexlerae</name>
    <dbReference type="NCBI Taxonomy" id="418240"/>
    <lineage>
        <taxon>Bacteria</taxon>
        <taxon>Bacillati</taxon>
        <taxon>Bacillota</taxon>
        <taxon>Clostridia</taxon>
        <taxon>Lachnospirales</taxon>
        <taxon>Lachnospiraceae</taxon>
        <taxon>Blautia</taxon>
    </lineage>
</organism>
<comment type="caution">
    <text evidence="2">The sequence shown here is derived from an EMBL/GenBank/DDBJ whole genome shotgun (WGS) entry which is preliminary data.</text>
</comment>
<protein>
    <submittedName>
        <fullName evidence="2">ROK family protein</fullName>
    </submittedName>
</protein>
<dbReference type="Pfam" id="PF00480">
    <property type="entry name" value="ROK"/>
    <property type="match status" value="1"/>
</dbReference>
<proteinExistence type="inferred from homology"/>
<evidence type="ECO:0000313" key="2">
    <source>
        <dbReference type="EMBL" id="NSF72979.1"/>
    </source>
</evidence>
<dbReference type="RefSeq" id="WP_173742706.1">
    <property type="nucleotide sequence ID" value="NZ_JAAIPF010000005.1"/>
</dbReference>
<dbReference type="Gene3D" id="3.30.420.40">
    <property type="match status" value="2"/>
</dbReference>
<keyword evidence="3" id="KW-1185">Reference proteome</keyword>
<dbReference type="InterPro" id="IPR000600">
    <property type="entry name" value="ROK"/>
</dbReference>
<dbReference type="InterPro" id="IPR043129">
    <property type="entry name" value="ATPase_NBD"/>
</dbReference>
<dbReference type="PANTHER" id="PTHR18964:SF165">
    <property type="entry name" value="BETA-GLUCOSIDE KINASE"/>
    <property type="match status" value="1"/>
</dbReference>
<dbReference type="Proteomes" id="UP000822152">
    <property type="component" value="Unassembled WGS sequence"/>
</dbReference>
<dbReference type="EMBL" id="JAAIPF010000005">
    <property type="protein sequence ID" value="NSF72979.1"/>
    <property type="molecule type" value="Genomic_DNA"/>
</dbReference>
<gene>
    <name evidence="2" type="ORF">G4952_03895</name>
</gene>
<name>A0ABX2GKX8_9FIRM</name>